<name>A0ABS5QE79_9PROT</name>
<feature type="chain" id="PRO_5047369218" description="Copper-binding protein" evidence="1">
    <location>
        <begin position="21"/>
        <end position="185"/>
    </location>
</feature>
<reference evidence="2 3" key="1">
    <citation type="submission" date="2021-05" db="EMBL/GenBank/DDBJ databases">
        <title>Roseococcus sp. XZZS9, whole genome shotgun sequencing project.</title>
        <authorList>
            <person name="Zhao G."/>
            <person name="Shen L."/>
        </authorList>
    </citation>
    <scope>NUCLEOTIDE SEQUENCE [LARGE SCALE GENOMIC DNA]</scope>
    <source>
        <strain evidence="2 3">XZZS9</strain>
    </source>
</reference>
<keyword evidence="1" id="KW-0732">Signal</keyword>
<organism evidence="2 3">
    <name type="scientific">Roseococcus pinisoli</name>
    <dbReference type="NCBI Taxonomy" id="2835040"/>
    <lineage>
        <taxon>Bacteria</taxon>
        <taxon>Pseudomonadati</taxon>
        <taxon>Pseudomonadota</taxon>
        <taxon>Alphaproteobacteria</taxon>
        <taxon>Acetobacterales</taxon>
        <taxon>Roseomonadaceae</taxon>
        <taxon>Roseococcus</taxon>
    </lineage>
</organism>
<protein>
    <recommendedName>
        <fullName evidence="4">Copper-binding protein</fullName>
    </recommendedName>
</protein>
<dbReference type="EMBL" id="JAHCDA010000002">
    <property type="protein sequence ID" value="MBS7811847.1"/>
    <property type="molecule type" value="Genomic_DNA"/>
</dbReference>
<gene>
    <name evidence="2" type="ORF">KHU32_12935</name>
</gene>
<accession>A0ABS5QE79</accession>
<comment type="caution">
    <text evidence="2">The sequence shown here is derived from an EMBL/GenBank/DDBJ whole genome shotgun (WGS) entry which is preliminary data.</text>
</comment>
<dbReference type="RefSeq" id="WP_213670494.1">
    <property type="nucleotide sequence ID" value="NZ_JAHCDA010000002.1"/>
</dbReference>
<evidence type="ECO:0000313" key="3">
    <source>
        <dbReference type="Proteomes" id="UP000766336"/>
    </source>
</evidence>
<dbReference type="Proteomes" id="UP000766336">
    <property type="component" value="Unassembled WGS sequence"/>
</dbReference>
<proteinExistence type="predicted"/>
<sequence length="185" mass="20029">MTISLASLLLATGLMLPGMAQQPASVERTLETRSTVETVDAQARTILLRDATGGLSTYDIDRDVPDLARIRPGDQVVVNYRVGVVASMARPGSRPAIDETVNVDNPPLGTRPGESVQDTVRMQVRIESVDPATSTVSFVGPRGVPRRVVLRSPQMQAFARDLKPGDEVEVAYTEARAIRIEPVRP</sequence>
<feature type="signal peptide" evidence="1">
    <location>
        <begin position="1"/>
        <end position="20"/>
    </location>
</feature>
<evidence type="ECO:0000256" key="1">
    <source>
        <dbReference type="SAM" id="SignalP"/>
    </source>
</evidence>
<keyword evidence="3" id="KW-1185">Reference proteome</keyword>
<evidence type="ECO:0000313" key="2">
    <source>
        <dbReference type="EMBL" id="MBS7811847.1"/>
    </source>
</evidence>
<evidence type="ECO:0008006" key="4">
    <source>
        <dbReference type="Google" id="ProtNLM"/>
    </source>
</evidence>